<proteinExistence type="predicted"/>
<sequence length="54" mass="6025">MNPSLASRLLANVRWVFTLLFGRNKAARAKRNAPPLHRAEPDDRDRASRLAVAG</sequence>
<accession>A0ABV7Y6Z2</accession>
<protein>
    <submittedName>
        <fullName evidence="2">Uncharacterized protein</fullName>
    </submittedName>
</protein>
<organism evidence="2 3">
    <name type="scientific">Tenggerimyces flavus</name>
    <dbReference type="NCBI Taxonomy" id="1708749"/>
    <lineage>
        <taxon>Bacteria</taxon>
        <taxon>Bacillati</taxon>
        <taxon>Actinomycetota</taxon>
        <taxon>Actinomycetes</taxon>
        <taxon>Propionibacteriales</taxon>
        <taxon>Nocardioidaceae</taxon>
        <taxon>Tenggerimyces</taxon>
    </lineage>
</organism>
<dbReference type="EMBL" id="JBHRZH010000006">
    <property type="protein sequence ID" value="MFC3761015.1"/>
    <property type="molecule type" value="Genomic_DNA"/>
</dbReference>
<dbReference type="Proteomes" id="UP001595699">
    <property type="component" value="Unassembled WGS sequence"/>
</dbReference>
<name>A0ABV7Y6Z2_9ACTN</name>
<comment type="caution">
    <text evidence="2">The sequence shown here is derived from an EMBL/GenBank/DDBJ whole genome shotgun (WGS) entry which is preliminary data.</text>
</comment>
<feature type="region of interest" description="Disordered" evidence="1">
    <location>
        <begin position="28"/>
        <end position="54"/>
    </location>
</feature>
<dbReference type="RefSeq" id="WP_205117241.1">
    <property type="nucleotide sequence ID" value="NZ_JAFBCM010000001.1"/>
</dbReference>
<gene>
    <name evidence="2" type="ORF">ACFOUW_09195</name>
</gene>
<evidence type="ECO:0000313" key="2">
    <source>
        <dbReference type="EMBL" id="MFC3761015.1"/>
    </source>
</evidence>
<reference evidence="3" key="1">
    <citation type="journal article" date="2019" name="Int. J. Syst. Evol. Microbiol.">
        <title>The Global Catalogue of Microorganisms (GCM) 10K type strain sequencing project: providing services to taxonomists for standard genome sequencing and annotation.</title>
        <authorList>
            <consortium name="The Broad Institute Genomics Platform"/>
            <consortium name="The Broad Institute Genome Sequencing Center for Infectious Disease"/>
            <person name="Wu L."/>
            <person name="Ma J."/>
        </authorList>
    </citation>
    <scope>NUCLEOTIDE SEQUENCE [LARGE SCALE GENOMIC DNA]</scope>
    <source>
        <strain evidence="3">CGMCC 4.7241</strain>
    </source>
</reference>
<evidence type="ECO:0000256" key="1">
    <source>
        <dbReference type="SAM" id="MobiDB-lite"/>
    </source>
</evidence>
<feature type="compositionally biased region" description="Basic and acidic residues" evidence="1">
    <location>
        <begin position="37"/>
        <end position="48"/>
    </location>
</feature>
<evidence type="ECO:0000313" key="3">
    <source>
        <dbReference type="Proteomes" id="UP001595699"/>
    </source>
</evidence>
<keyword evidence="3" id="KW-1185">Reference proteome</keyword>